<evidence type="ECO:0000256" key="1">
    <source>
        <dbReference type="SAM" id="Coils"/>
    </source>
</evidence>
<dbReference type="EMBL" id="CAXAMN010012113">
    <property type="protein sequence ID" value="CAK9037189.1"/>
    <property type="molecule type" value="Genomic_DNA"/>
</dbReference>
<dbReference type="Proteomes" id="UP001642484">
    <property type="component" value="Unassembled WGS sequence"/>
</dbReference>
<protein>
    <submittedName>
        <fullName evidence="3">Uncharacterized protein</fullName>
    </submittedName>
</protein>
<name>A0ABP0LF52_9DINO</name>
<evidence type="ECO:0000313" key="4">
    <source>
        <dbReference type="Proteomes" id="UP001642484"/>
    </source>
</evidence>
<feature type="coiled-coil region" evidence="1">
    <location>
        <begin position="270"/>
        <end position="297"/>
    </location>
</feature>
<keyword evidence="1" id="KW-0175">Coiled coil</keyword>
<gene>
    <name evidence="3" type="ORF">CCMP2556_LOCUS20571</name>
</gene>
<evidence type="ECO:0000256" key="2">
    <source>
        <dbReference type="SAM" id="Phobius"/>
    </source>
</evidence>
<feature type="transmembrane region" description="Helical" evidence="2">
    <location>
        <begin position="461"/>
        <end position="487"/>
    </location>
</feature>
<reference evidence="3 4" key="1">
    <citation type="submission" date="2024-02" db="EMBL/GenBank/DDBJ databases">
        <authorList>
            <person name="Chen Y."/>
            <person name="Shah S."/>
            <person name="Dougan E. K."/>
            <person name="Thang M."/>
            <person name="Chan C."/>
        </authorList>
    </citation>
    <scope>NUCLEOTIDE SEQUENCE [LARGE SCALE GENOMIC DNA]</scope>
</reference>
<keyword evidence="2" id="KW-1133">Transmembrane helix</keyword>
<keyword evidence="2" id="KW-0472">Membrane</keyword>
<keyword evidence="4" id="KW-1185">Reference proteome</keyword>
<proteinExistence type="predicted"/>
<organism evidence="3 4">
    <name type="scientific">Durusdinium trenchii</name>
    <dbReference type="NCBI Taxonomy" id="1381693"/>
    <lineage>
        <taxon>Eukaryota</taxon>
        <taxon>Sar</taxon>
        <taxon>Alveolata</taxon>
        <taxon>Dinophyceae</taxon>
        <taxon>Suessiales</taxon>
        <taxon>Symbiodiniaceae</taxon>
        <taxon>Durusdinium</taxon>
    </lineage>
</organism>
<sequence>MSRRPSKHLRSKSVVQVDIDARCEKPSNFNDFFFGRRLNCRNMLRRGPPPRVVPAMACPSAQNVSDLVVEKCSWHCKHKRPVSRCFISFDPRNALGVQQKLDKCWIQEKCINNQMKAKTTCQTAPSSSTPAVTLAGSMLVTVTDPVTFLAQPNLQFALQDAIERMAPESDFSDVAIEIPSSNSLANKTKMVKVGFNASVKGNDDETSDEKALGAEMALQNISHDALVDAVNGALSSEGLTNLVEDAMLLLAPLKLKGPRSEDFESLVAMMHLYQKHLEEVRLELQEVQEDLTIQNLSHKDAEALREKHRSTQKRLSSIMASQEKMSQYIEDAVSKRSSQNKEFQRAWNASEAAAQELAHAKANLSSTKAELAALQAKQVKAEKEALQALRRQSAITQRLKANASRLALNAAIAEEELDHLEEQFLSAQEDLEEAEEARDEEMKDHGATKKQLRLAQERAYITAWTLGLFLGCMAIVIVGLSTALFVCMKRRMKESEITPITDAGGNSVVVGRPVHVENYTGEPPVKPELPTLLTSSSSLARCMESPMKKPKEVAEG</sequence>
<accession>A0ABP0LF52</accession>
<comment type="caution">
    <text evidence="3">The sequence shown here is derived from an EMBL/GenBank/DDBJ whole genome shotgun (WGS) entry which is preliminary data.</text>
</comment>
<evidence type="ECO:0000313" key="3">
    <source>
        <dbReference type="EMBL" id="CAK9037189.1"/>
    </source>
</evidence>
<feature type="coiled-coil region" evidence="1">
    <location>
        <begin position="350"/>
        <end position="451"/>
    </location>
</feature>
<keyword evidence="2" id="KW-0812">Transmembrane</keyword>